<dbReference type="PROSITE" id="PS50076">
    <property type="entry name" value="DNAJ_2"/>
    <property type="match status" value="1"/>
</dbReference>
<proteinExistence type="predicted"/>
<dbReference type="Pfam" id="PF00226">
    <property type="entry name" value="DnaJ"/>
    <property type="match status" value="1"/>
</dbReference>
<protein>
    <recommendedName>
        <fullName evidence="1">J domain-containing protein</fullName>
    </recommendedName>
</protein>
<reference evidence="2" key="1">
    <citation type="submission" date="2021-01" db="EMBL/GenBank/DDBJ databases">
        <authorList>
            <person name="Kaushik A."/>
        </authorList>
    </citation>
    <scope>NUCLEOTIDE SEQUENCE</scope>
    <source>
        <strain evidence="2">AG6-10EEA</strain>
    </source>
</reference>
<dbReference type="InterPro" id="IPR001623">
    <property type="entry name" value="DnaJ_domain"/>
</dbReference>
<feature type="domain" description="J" evidence="1">
    <location>
        <begin position="68"/>
        <end position="154"/>
    </location>
</feature>
<dbReference type="PANTHER" id="PTHR24074">
    <property type="entry name" value="CO-CHAPERONE PROTEIN DJLA"/>
    <property type="match status" value="1"/>
</dbReference>
<comment type="caution">
    <text evidence="2">The sequence shown here is derived from an EMBL/GenBank/DDBJ whole genome shotgun (WGS) entry which is preliminary data.</text>
</comment>
<sequence>MGLRFSTSNCHGAFVPRCFLMMYNHILPAVFTPLRSSLVTSVRRVSTSTGAGTTNQPYPFPAHIKSPTPFEIFHLPPSASPNDIKSRYYELVRSHHPDCMACRSLPRAVAHERFQAITHAYEVLTGKRKTGRGAATSAEAVELARRRAAYRAAYATGRPYTGRRNEWGGFEYPDSAAYRGRYDKGDITGNQAFFVAVSVMTIVVALLQVTHISPLLSSKPPSSVSAVDRHHEQARLALEEARNKGQIHGDERREGIRKWVREAGLEGAGQNIGHGRRRKDSDDV</sequence>
<dbReference type="AlphaFoldDB" id="A0A8H3HJV3"/>
<dbReference type="InterPro" id="IPR036869">
    <property type="entry name" value="J_dom_sf"/>
</dbReference>
<dbReference type="EMBL" id="CAJMXA010003879">
    <property type="protein sequence ID" value="CAE6519558.1"/>
    <property type="molecule type" value="Genomic_DNA"/>
</dbReference>
<dbReference type="CDD" id="cd06257">
    <property type="entry name" value="DnaJ"/>
    <property type="match status" value="1"/>
</dbReference>
<accession>A0A8H3HJV3</accession>
<dbReference type="SUPFAM" id="SSF46565">
    <property type="entry name" value="Chaperone J-domain"/>
    <property type="match status" value="1"/>
</dbReference>
<dbReference type="PRINTS" id="PR00625">
    <property type="entry name" value="JDOMAIN"/>
</dbReference>
<dbReference type="Proteomes" id="UP000663853">
    <property type="component" value="Unassembled WGS sequence"/>
</dbReference>
<name>A0A8H3HJV3_9AGAM</name>
<gene>
    <name evidence="2" type="ORF">RDB_LOCUS143414</name>
</gene>
<evidence type="ECO:0000313" key="2">
    <source>
        <dbReference type="EMBL" id="CAE6519558.1"/>
    </source>
</evidence>
<dbReference type="SMART" id="SM00271">
    <property type="entry name" value="DnaJ"/>
    <property type="match status" value="1"/>
</dbReference>
<evidence type="ECO:0000313" key="3">
    <source>
        <dbReference type="Proteomes" id="UP000663853"/>
    </source>
</evidence>
<evidence type="ECO:0000259" key="1">
    <source>
        <dbReference type="PROSITE" id="PS50076"/>
    </source>
</evidence>
<organism evidence="2 3">
    <name type="scientific">Rhizoctonia solani</name>
    <dbReference type="NCBI Taxonomy" id="456999"/>
    <lineage>
        <taxon>Eukaryota</taxon>
        <taxon>Fungi</taxon>
        <taxon>Dikarya</taxon>
        <taxon>Basidiomycota</taxon>
        <taxon>Agaricomycotina</taxon>
        <taxon>Agaricomycetes</taxon>
        <taxon>Cantharellales</taxon>
        <taxon>Ceratobasidiaceae</taxon>
        <taxon>Rhizoctonia</taxon>
    </lineage>
</organism>
<dbReference type="Gene3D" id="1.10.287.110">
    <property type="entry name" value="DnaJ domain"/>
    <property type="match status" value="1"/>
</dbReference>
<dbReference type="InterPro" id="IPR050817">
    <property type="entry name" value="DjlA_DnaK_co-chaperone"/>
</dbReference>